<protein>
    <submittedName>
        <fullName evidence="3">Uncharacterized protein</fullName>
    </submittedName>
</protein>
<evidence type="ECO:0000256" key="1">
    <source>
        <dbReference type="SAM" id="MobiDB-lite"/>
    </source>
</evidence>
<proteinExistence type="predicted"/>
<gene>
    <name evidence="3" type="ORF">ACHAWU_002897</name>
</gene>
<dbReference type="Proteomes" id="UP001530293">
    <property type="component" value="Unassembled WGS sequence"/>
</dbReference>
<evidence type="ECO:0000313" key="4">
    <source>
        <dbReference type="Proteomes" id="UP001530293"/>
    </source>
</evidence>
<reference evidence="3 4" key="1">
    <citation type="submission" date="2024-10" db="EMBL/GenBank/DDBJ databases">
        <title>Updated reference genomes for cyclostephanoid diatoms.</title>
        <authorList>
            <person name="Roberts W.R."/>
            <person name="Alverson A.J."/>
        </authorList>
    </citation>
    <scope>NUCLEOTIDE SEQUENCE [LARGE SCALE GENOMIC DNA]</scope>
    <source>
        <strain evidence="3 4">AJA232-27</strain>
    </source>
</reference>
<feature type="transmembrane region" description="Helical" evidence="2">
    <location>
        <begin position="133"/>
        <end position="154"/>
    </location>
</feature>
<name>A0ABD3M2K2_9STRA</name>
<feature type="region of interest" description="Disordered" evidence="1">
    <location>
        <begin position="196"/>
        <end position="220"/>
    </location>
</feature>
<feature type="compositionally biased region" description="Basic residues" evidence="1">
    <location>
        <begin position="51"/>
        <end position="68"/>
    </location>
</feature>
<keyword evidence="4" id="KW-1185">Reference proteome</keyword>
<keyword evidence="2" id="KW-0472">Membrane</keyword>
<keyword evidence="2" id="KW-0812">Transmembrane</keyword>
<feature type="compositionally biased region" description="Basic residues" evidence="1">
    <location>
        <begin position="200"/>
        <end position="212"/>
    </location>
</feature>
<accession>A0ABD3M2K2</accession>
<sequence>MRSSLDGKSTRRMRMSNHRHHWTSLLVLACLSFFSTPALTTAADQLLSQPQRRHQHQLRHHHQNQHNHRSLESEFTGEWNGQWYANGGSSNYGCNGGNCNDDDGTGSSSSTKTQNTGMWIDNVNPDSLTPEQIITYVSLGLLAFMTLLFCCVCYPELVLMGLKKLFCGCCGLGGGRDTKVSADENLAEGADYVRQDEKKVKKKKSPSKSKSKSSKDVELV</sequence>
<evidence type="ECO:0000313" key="3">
    <source>
        <dbReference type="EMBL" id="KAL3757058.1"/>
    </source>
</evidence>
<feature type="region of interest" description="Disordered" evidence="1">
    <location>
        <begin position="47"/>
        <end position="71"/>
    </location>
</feature>
<comment type="caution">
    <text evidence="3">The sequence shown here is derived from an EMBL/GenBank/DDBJ whole genome shotgun (WGS) entry which is preliminary data.</text>
</comment>
<keyword evidence="2" id="KW-1133">Transmembrane helix</keyword>
<evidence type="ECO:0000256" key="2">
    <source>
        <dbReference type="SAM" id="Phobius"/>
    </source>
</evidence>
<dbReference type="PROSITE" id="PS51257">
    <property type="entry name" value="PROKAR_LIPOPROTEIN"/>
    <property type="match status" value="1"/>
</dbReference>
<dbReference type="EMBL" id="JALLBG020000273">
    <property type="protein sequence ID" value="KAL3757058.1"/>
    <property type="molecule type" value="Genomic_DNA"/>
</dbReference>
<dbReference type="AlphaFoldDB" id="A0ABD3M2K2"/>
<organism evidence="3 4">
    <name type="scientific">Discostella pseudostelligera</name>
    <dbReference type="NCBI Taxonomy" id="259834"/>
    <lineage>
        <taxon>Eukaryota</taxon>
        <taxon>Sar</taxon>
        <taxon>Stramenopiles</taxon>
        <taxon>Ochrophyta</taxon>
        <taxon>Bacillariophyta</taxon>
        <taxon>Coscinodiscophyceae</taxon>
        <taxon>Thalassiosirophycidae</taxon>
        <taxon>Stephanodiscales</taxon>
        <taxon>Stephanodiscaceae</taxon>
        <taxon>Discostella</taxon>
    </lineage>
</organism>